<dbReference type="Gene3D" id="3.40.50.200">
    <property type="entry name" value="Peptidase S8/S53 domain"/>
    <property type="match status" value="1"/>
</dbReference>
<evidence type="ECO:0000256" key="3">
    <source>
        <dbReference type="ARBA" id="ARBA00022525"/>
    </source>
</evidence>
<evidence type="ECO:0000259" key="13">
    <source>
        <dbReference type="Pfam" id="PF00082"/>
    </source>
</evidence>
<evidence type="ECO:0000259" key="15">
    <source>
        <dbReference type="Pfam" id="PF05922"/>
    </source>
</evidence>
<dbReference type="InterPro" id="IPR036852">
    <property type="entry name" value="Peptidase_S8/S53_dom_sf"/>
</dbReference>
<dbReference type="CDD" id="cd07474">
    <property type="entry name" value="Peptidases_S8_subtilisin_Vpr-like"/>
    <property type="match status" value="1"/>
</dbReference>
<dbReference type="Pfam" id="PF02225">
    <property type="entry name" value="PA"/>
    <property type="match status" value="1"/>
</dbReference>
<keyword evidence="3" id="KW-0964">Secreted</keyword>
<feature type="domain" description="Peptidase S8/S53" evidence="13">
    <location>
        <begin position="175"/>
        <end position="584"/>
    </location>
</feature>
<evidence type="ECO:0000313" key="18">
    <source>
        <dbReference type="EMBL" id="SES21379.1"/>
    </source>
</evidence>
<dbReference type="Pfam" id="PF05922">
    <property type="entry name" value="Inhibitor_I9"/>
    <property type="match status" value="1"/>
</dbReference>
<gene>
    <name evidence="18" type="ORF">SAMN05444126_1214</name>
</gene>
<evidence type="ECO:0000256" key="9">
    <source>
        <dbReference type="PROSITE-ProRule" id="PRU01240"/>
    </source>
</evidence>
<feature type="compositionally biased region" description="Polar residues" evidence="11">
    <location>
        <begin position="644"/>
        <end position="659"/>
    </location>
</feature>
<dbReference type="InterPro" id="IPR046450">
    <property type="entry name" value="PA_dom_sf"/>
</dbReference>
<dbReference type="PANTHER" id="PTHR43806">
    <property type="entry name" value="PEPTIDASE S8"/>
    <property type="match status" value="1"/>
</dbReference>
<evidence type="ECO:0000256" key="12">
    <source>
        <dbReference type="SAM" id="SignalP"/>
    </source>
</evidence>
<dbReference type="Proteomes" id="UP000199318">
    <property type="component" value="Unassembled WGS sequence"/>
</dbReference>
<reference evidence="19" key="1">
    <citation type="submission" date="2016-10" db="EMBL/GenBank/DDBJ databases">
        <authorList>
            <person name="de Groot N.N."/>
        </authorList>
    </citation>
    <scope>NUCLEOTIDE SEQUENCE [LARGE SCALE GENOMIC DNA]</scope>
    <source>
        <strain evidence="19">10nlg</strain>
    </source>
</reference>
<evidence type="ECO:0000256" key="2">
    <source>
        <dbReference type="ARBA" id="ARBA00022512"/>
    </source>
</evidence>
<dbReference type="InterPro" id="IPR013783">
    <property type="entry name" value="Ig-like_fold"/>
</dbReference>
<keyword evidence="7 9" id="KW-0720">Serine protease</keyword>
<keyword evidence="2" id="KW-0134">Cell wall</keyword>
<evidence type="ECO:0000259" key="17">
    <source>
        <dbReference type="Pfam" id="PF13860"/>
    </source>
</evidence>
<evidence type="ECO:0000259" key="14">
    <source>
        <dbReference type="Pfam" id="PF02225"/>
    </source>
</evidence>
<dbReference type="InterPro" id="IPR025965">
    <property type="entry name" value="FlgD/Vpr_Ig-like"/>
</dbReference>
<dbReference type="InterPro" id="IPR032879">
    <property type="entry name" value="FixG_C"/>
</dbReference>
<dbReference type="CDD" id="cd02133">
    <property type="entry name" value="PA_C5a_like"/>
    <property type="match status" value="1"/>
</dbReference>
<comment type="similarity">
    <text evidence="1 9 10">Belongs to the peptidase S8 family.</text>
</comment>
<dbReference type="GO" id="GO:0004252">
    <property type="term" value="F:serine-type endopeptidase activity"/>
    <property type="evidence" value="ECO:0007669"/>
    <property type="project" value="UniProtKB-UniRule"/>
</dbReference>
<evidence type="ECO:0000256" key="10">
    <source>
        <dbReference type="RuleBase" id="RU003355"/>
    </source>
</evidence>
<evidence type="ECO:0000256" key="8">
    <source>
        <dbReference type="PIRSR" id="PIRSR615500-1"/>
    </source>
</evidence>
<dbReference type="GO" id="GO:0006508">
    <property type="term" value="P:proteolysis"/>
    <property type="evidence" value="ECO:0007669"/>
    <property type="project" value="UniProtKB-KW"/>
</dbReference>
<dbReference type="AlphaFoldDB" id="A0A1H9VIH5"/>
<dbReference type="PROSITE" id="PS00136">
    <property type="entry name" value="SUBTILASE_ASP"/>
    <property type="match status" value="1"/>
</dbReference>
<feature type="domain" description="FixG C-terminal immunoglobulin-like" evidence="16">
    <location>
        <begin position="621"/>
        <end position="694"/>
    </location>
</feature>
<feature type="signal peptide" evidence="12">
    <location>
        <begin position="1"/>
        <end position="27"/>
    </location>
</feature>
<dbReference type="RefSeq" id="WP_093073808.1">
    <property type="nucleotide sequence ID" value="NZ_FOGV01000021.1"/>
</dbReference>
<dbReference type="InterPro" id="IPR015500">
    <property type="entry name" value="Peptidase_S8_subtilisin-rel"/>
</dbReference>
<feature type="region of interest" description="Disordered" evidence="11">
    <location>
        <begin position="639"/>
        <end position="659"/>
    </location>
</feature>
<dbReference type="EMBL" id="FOGV01000021">
    <property type="protein sequence ID" value="SES21379.1"/>
    <property type="molecule type" value="Genomic_DNA"/>
</dbReference>
<dbReference type="InterPro" id="IPR034213">
    <property type="entry name" value="S8_Vpr-like"/>
</dbReference>
<organism evidence="18 19">
    <name type="scientific">Salisediminibacterium halotolerans</name>
    <dbReference type="NCBI Taxonomy" id="517425"/>
    <lineage>
        <taxon>Bacteria</taxon>
        <taxon>Bacillati</taxon>
        <taxon>Bacillota</taxon>
        <taxon>Bacilli</taxon>
        <taxon>Bacillales</taxon>
        <taxon>Bacillaceae</taxon>
        <taxon>Salisediminibacterium</taxon>
    </lineage>
</organism>
<evidence type="ECO:0000256" key="1">
    <source>
        <dbReference type="ARBA" id="ARBA00011073"/>
    </source>
</evidence>
<evidence type="ECO:0000259" key="16">
    <source>
        <dbReference type="Pfam" id="PF11614"/>
    </source>
</evidence>
<feature type="active site" description="Charge relay system" evidence="8 9">
    <location>
        <position position="532"/>
    </location>
</feature>
<dbReference type="SUPFAM" id="SSF52025">
    <property type="entry name" value="PA domain"/>
    <property type="match status" value="1"/>
</dbReference>
<dbReference type="InterPro" id="IPR023828">
    <property type="entry name" value="Peptidase_S8_Ser-AS"/>
</dbReference>
<dbReference type="PROSITE" id="PS00137">
    <property type="entry name" value="SUBTILASE_HIS"/>
    <property type="match status" value="1"/>
</dbReference>
<dbReference type="PANTHER" id="PTHR43806:SF65">
    <property type="entry name" value="SERINE PROTEASE APRX"/>
    <property type="match status" value="1"/>
</dbReference>
<dbReference type="PROSITE" id="PS51892">
    <property type="entry name" value="SUBTILASE"/>
    <property type="match status" value="1"/>
</dbReference>
<sequence length="799" mass="85069">MKRTFRTPLMYGLVAGVALAPVSAALADDAGSIADDPAELHVNLDELEDEETTVIVELEADAIRAAEQQGASQSREALEQERDEVLAALADSVDSFEVTREYDYLFSGFALQLNSADLEHVLDVAGIDAIYPNQEYEVTPEVEAEPLDDEVYSPEMMDSAPFIGANDAWDAGYTGDGVTVAVIDTGVDYTHPDLEHAFNEDMLGYDFVDDNADPQETTPDQGDPTNHGTHVAGTVAGNGLIQGTAPDASLLAYRVLGPGGSGTTEDVLAGIEQAVEDGADVLNLSLGAPVNDADYATSIALDVAMADNVVAVSSAGNSGPDNWTVGSPGTSRDAISVGATQLPYDTYTAELTTNGGAAYPSAEVMGFPSEEELLALNDGDYTFKDAGLGFEEDFEDRDFDGKIALISRGEIPFVDKAASARDAGAVGAVIYNNTGGEQPDVPGMPLPTVKMSQADGAEMLAELDAGNDTVNFDFAFDGTVDETVADFSSRGPVMDTWMIKPDVSAPGVDIVSTIPTHDADNPHGYASLQGTSMSAPHVAGAAAVILQANPDWSEEDVKAALMNTAQTVYDPEGERYPHNTQGAGSIRLPDALETETLVTPGSHSFGTFTKEQGREVERQSFELKNTSDERQRYELEFDGPDGINVQTSNNLNVQPGGTQDVNFGVQVDANGLESGYYSGTFTLSNNDESVEVPTILFVDEPDYPLMNNYNFDIVGSEYLGLVELPIGADEFSLRVRDAESGELISEEDEAENLDAGRHEFLWDFTVDGEALEPGSYALNVYAAKDDRETELPGPVLTLE</sequence>
<keyword evidence="4 9" id="KW-0645">Protease</keyword>
<keyword evidence="6 9" id="KW-0378">Hydrolase</keyword>
<dbReference type="OrthoDB" id="9798386at2"/>
<feature type="domain" description="Inhibitor I9" evidence="15">
    <location>
        <begin position="53"/>
        <end position="138"/>
    </location>
</feature>
<dbReference type="Gene3D" id="2.60.40.10">
    <property type="entry name" value="Immunoglobulins"/>
    <property type="match status" value="1"/>
</dbReference>
<proteinExistence type="inferred from homology"/>
<comment type="caution">
    <text evidence="18">The sequence shown here is derived from an EMBL/GenBank/DDBJ whole genome shotgun (WGS) entry which is preliminary data.</text>
</comment>
<evidence type="ECO:0000256" key="4">
    <source>
        <dbReference type="ARBA" id="ARBA00022670"/>
    </source>
</evidence>
<keyword evidence="5 12" id="KW-0732">Signal</keyword>
<feature type="domain" description="PA" evidence="14">
    <location>
        <begin position="390"/>
        <end position="458"/>
    </location>
</feature>
<dbReference type="Pfam" id="PF00082">
    <property type="entry name" value="Peptidase_S8"/>
    <property type="match status" value="1"/>
</dbReference>
<dbReference type="InterPro" id="IPR023827">
    <property type="entry name" value="Peptidase_S8_Asp-AS"/>
</dbReference>
<evidence type="ECO:0000256" key="7">
    <source>
        <dbReference type="ARBA" id="ARBA00022825"/>
    </source>
</evidence>
<protein>
    <submittedName>
        <fullName evidence="18">Minor extracellular serine protease Vpr</fullName>
    </submittedName>
</protein>
<feature type="chain" id="PRO_5011715295" evidence="12">
    <location>
        <begin position="28"/>
        <end position="799"/>
    </location>
</feature>
<feature type="active site" description="Charge relay system" evidence="8 9">
    <location>
        <position position="184"/>
    </location>
</feature>
<dbReference type="Pfam" id="PF11614">
    <property type="entry name" value="FixG_C"/>
    <property type="match status" value="1"/>
</dbReference>
<dbReference type="Pfam" id="PF13860">
    <property type="entry name" value="FlgD_ig"/>
    <property type="match status" value="1"/>
</dbReference>
<feature type="active site" description="Charge relay system" evidence="8 9">
    <location>
        <position position="227"/>
    </location>
</feature>
<evidence type="ECO:0000256" key="6">
    <source>
        <dbReference type="ARBA" id="ARBA00022801"/>
    </source>
</evidence>
<feature type="domain" description="FlgD/Vpr Ig-like" evidence="17">
    <location>
        <begin position="722"/>
        <end position="785"/>
    </location>
</feature>
<dbReference type="InterPro" id="IPR050131">
    <property type="entry name" value="Peptidase_S8_subtilisin-like"/>
</dbReference>
<evidence type="ECO:0000313" key="19">
    <source>
        <dbReference type="Proteomes" id="UP000199318"/>
    </source>
</evidence>
<dbReference type="PRINTS" id="PR00723">
    <property type="entry name" value="SUBTILISIN"/>
</dbReference>
<dbReference type="SUPFAM" id="SSF52743">
    <property type="entry name" value="Subtilisin-like"/>
    <property type="match status" value="1"/>
</dbReference>
<dbReference type="PROSITE" id="PS00138">
    <property type="entry name" value="SUBTILASE_SER"/>
    <property type="match status" value="1"/>
</dbReference>
<dbReference type="InterPro" id="IPR000209">
    <property type="entry name" value="Peptidase_S8/S53_dom"/>
</dbReference>
<dbReference type="Gene3D" id="3.50.30.30">
    <property type="match status" value="1"/>
</dbReference>
<dbReference type="InterPro" id="IPR010259">
    <property type="entry name" value="S8pro/Inhibitor_I9"/>
</dbReference>
<name>A0A1H9VIH5_9BACI</name>
<accession>A0A1H9VIH5</accession>
<dbReference type="STRING" id="1464123.SAMN05444126_1214"/>
<dbReference type="InterPro" id="IPR003137">
    <property type="entry name" value="PA_domain"/>
</dbReference>
<keyword evidence="19" id="KW-1185">Reference proteome</keyword>
<evidence type="ECO:0000256" key="11">
    <source>
        <dbReference type="SAM" id="MobiDB-lite"/>
    </source>
</evidence>
<dbReference type="InterPro" id="IPR022398">
    <property type="entry name" value="Peptidase_S8_His-AS"/>
</dbReference>
<evidence type="ECO:0000256" key="5">
    <source>
        <dbReference type="ARBA" id="ARBA00022729"/>
    </source>
</evidence>